<evidence type="ECO:0000256" key="7">
    <source>
        <dbReference type="SAM" id="Phobius"/>
    </source>
</evidence>
<keyword evidence="2" id="KW-0808">Transferase</keyword>
<proteinExistence type="predicted"/>
<dbReference type="GO" id="GO:0016740">
    <property type="term" value="F:transferase activity"/>
    <property type="evidence" value="ECO:0007669"/>
    <property type="project" value="UniProtKB-KW"/>
</dbReference>
<dbReference type="AlphaFoldDB" id="A0A2T2WSB9"/>
<feature type="active site" description="Proton donor/acceptor" evidence="6">
    <location>
        <position position="219"/>
    </location>
</feature>
<dbReference type="Gene3D" id="2.40.440.10">
    <property type="entry name" value="L,D-transpeptidase catalytic domain-like"/>
    <property type="match status" value="1"/>
</dbReference>
<dbReference type="CDD" id="cd16913">
    <property type="entry name" value="YkuD_like"/>
    <property type="match status" value="1"/>
</dbReference>
<dbReference type="GO" id="GO:0005576">
    <property type="term" value="C:extracellular region"/>
    <property type="evidence" value="ECO:0007669"/>
    <property type="project" value="TreeGrafter"/>
</dbReference>
<keyword evidence="3 6" id="KW-0133">Cell shape</keyword>
<dbReference type="GO" id="GO:0071972">
    <property type="term" value="F:peptidoglycan L,D-transpeptidase activity"/>
    <property type="evidence" value="ECO:0007669"/>
    <property type="project" value="TreeGrafter"/>
</dbReference>
<dbReference type="Pfam" id="PF03734">
    <property type="entry name" value="YkuD"/>
    <property type="match status" value="1"/>
</dbReference>
<keyword evidence="4 6" id="KW-0573">Peptidoglycan synthesis</keyword>
<evidence type="ECO:0000256" key="5">
    <source>
        <dbReference type="ARBA" id="ARBA00023316"/>
    </source>
</evidence>
<dbReference type="PANTHER" id="PTHR30582:SF2">
    <property type="entry name" value="L,D-TRANSPEPTIDASE YCIB-RELATED"/>
    <property type="match status" value="1"/>
</dbReference>
<feature type="domain" description="L,D-TPase catalytic" evidence="8">
    <location>
        <begin position="139"/>
        <end position="270"/>
    </location>
</feature>
<reference evidence="9 10" key="1">
    <citation type="journal article" date="2014" name="BMC Genomics">
        <title>Comparison of environmental and isolate Sulfobacillus genomes reveals diverse carbon, sulfur, nitrogen, and hydrogen metabolisms.</title>
        <authorList>
            <person name="Justice N.B."/>
            <person name="Norman A."/>
            <person name="Brown C.T."/>
            <person name="Singh A."/>
            <person name="Thomas B.C."/>
            <person name="Banfield J.F."/>
        </authorList>
    </citation>
    <scope>NUCLEOTIDE SEQUENCE [LARGE SCALE GENOMIC DNA]</scope>
    <source>
        <strain evidence="9">AMDSBA5</strain>
    </source>
</reference>
<keyword evidence="7" id="KW-1133">Transmembrane helix</keyword>
<dbReference type="Proteomes" id="UP000242705">
    <property type="component" value="Unassembled WGS sequence"/>
</dbReference>
<keyword evidence="7" id="KW-0812">Transmembrane</keyword>
<comment type="caution">
    <text evidence="9">The sequence shown here is derived from an EMBL/GenBank/DDBJ whole genome shotgun (WGS) entry which is preliminary data.</text>
</comment>
<dbReference type="InterPro" id="IPR005490">
    <property type="entry name" value="LD_TPept_cat_dom"/>
</dbReference>
<gene>
    <name evidence="9" type="ORF">C7B47_12945</name>
</gene>
<dbReference type="InterPro" id="IPR038063">
    <property type="entry name" value="Transpep_catalytic_dom"/>
</dbReference>
<name>A0A2T2WSB9_SULTH</name>
<sequence length="286" mass="32656">MVHPSRGGDVANVLWHNYFKPVLFVAVIFVWALTWSFMEYGFGIPVQALSHQPIRFLPHPKRVGILYPLLIKTHGAISVSSLYHDITLEPRENFVIAPQGPHEFALHPTRFWPDSTTIDCVIHDHQGTEQTVLHTDDGKVLRVDLTTQTMEAYEDETLVRVMPVSTGTSPRWATPTGTFYIFRRVLDDHMQGGEPGTKDYWDVHHVPYAQYIYRGIAIHGAWWNNHFGIPRSHGCIQLSTRIHNPHPQHVIDNAKWVWDFADLGTPVIIFGQTPQNSSTPLSYPEE</sequence>
<evidence type="ECO:0000256" key="1">
    <source>
        <dbReference type="ARBA" id="ARBA00004752"/>
    </source>
</evidence>
<evidence type="ECO:0000256" key="4">
    <source>
        <dbReference type="ARBA" id="ARBA00022984"/>
    </source>
</evidence>
<comment type="pathway">
    <text evidence="1 6">Cell wall biogenesis; peptidoglycan biosynthesis.</text>
</comment>
<dbReference type="PROSITE" id="PS52029">
    <property type="entry name" value="LD_TPASE"/>
    <property type="match status" value="1"/>
</dbReference>
<dbReference type="SUPFAM" id="SSF141523">
    <property type="entry name" value="L,D-transpeptidase catalytic domain-like"/>
    <property type="match status" value="1"/>
</dbReference>
<dbReference type="GO" id="GO:0071555">
    <property type="term" value="P:cell wall organization"/>
    <property type="evidence" value="ECO:0007669"/>
    <property type="project" value="UniProtKB-UniRule"/>
</dbReference>
<dbReference type="EMBL" id="PXYX01000035">
    <property type="protein sequence ID" value="PSR25138.1"/>
    <property type="molecule type" value="Genomic_DNA"/>
</dbReference>
<dbReference type="UniPathway" id="UPA00219"/>
<dbReference type="GO" id="GO:0018104">
    <property type="term" value="P:peptidoglycan-protein cross-linking"/>
    <property type="evidence" value="ECO:0007669"/>
    <property type="project" value="TreeGrafter"/>
</dbReference>
<evidence type="ECO:0000313" key="9">
    <source>
        <dbReference type="EMBL" id="PSR25138.1"/>
    </source>
</evidence>
<organism evidence="9 10">
    <name type="scientific">Sulfobacillus thermosulfidooxidans</name>
    <dbReference type="NCBI Taxonomy" id="28034"/>
    <lineage>
        <taxon>Bacteria</taxon>
        <taxon>Bacillati</taxon>
        <taxon>Bacillota</taxon>
        <taxon>Clostridia</taxon>
        <taxon>Eubacteriales</taxon>
        <taxon>Clostridiales Family XVII. Incertae Sedis</taxon>
        <taxon>Sulfobacillus</taxon>
    </lineage>
</organism>
<accession>A0A2T2WSB9</accession>
<keyword evidence="5 6" id="KW-0961">Cell wall biogenesis/degradation</keyword>
<dbReference type="InterPro" id="IPR050979">
    <property type="entry name" value="LD-transpeptidase"/>
</dbReference>
<evidence type="ECO:0000313" key="10">
    <source>
        <dbReference type="Proteomes" id="UP000242705"/>
    </source>
</evidence>
<evidence type="ECO:0000256" key="3">
    <source>
        <dbReference type="ARBA" id="ARBA00022960"/>
    </source>
</evidence>
<evidence type="ECO:0000256" key="2">
    <source>
        <dbReference type="ARBA" id="ARBA00022679"/>
    </source>
</evidence>
<feature type="active site" description="Nucleophile" evidence="6">
    <location>
        <position position="235"/>
    </location>
</feature>
<dbReference type="PANTHER" id="PTHR30582">
    <property type="entry name" value="L,D-TRANSPEPTIDASE"/>
    <property type="match status" value="1"/>
</dbReference>
<keyword evidence="7" id="KW-0472">Membrane</keyword>
<evidence type="ECO:0000256" key="6">
    <source>
        <dbReference type="PROSITE-ProRule" id="PRU01373"/>
    </source>
</evidence>
<protein>
    <recommendedName>
        <fullName evidence="8">L,D-TPase catalytic domain-containing protein</fullName>
    </recommendedName>
</protein>
<dbReference type="GO" id="GO:0008360">
    <property type="term" value="P:regulation of cell shape"/>
    <property type="evidence" value="ECO:0007669"/>
    <property type="project" value="UniProtKB-UniRule"/>
</dbReference>
<evidence type="ECO:0000259" key="8">
    <source>
        <dbReference type="PROSITE" id="PS52029"/>
    </source>
</evidence>
<feature type="transmembrane region" description="Helical" evidence="7">
    <location>
        <begin position="22"/>
        <end position="42"/>
    </location>
</feature>